<organism evidence="3 4">
    <name type="scientific">Janthinobacterium fluminis</name>
    <dbReference type="NCBI Taxonomy" id="2987524"/>
    <lineage>
        <taxon>Bacteria</taxon>
        <taxon>Pseudomonadati</taxon>
        <taxon>Pseudomonadota</taxon>
        <taxon>Betaproteobacteria</taxon>
        <taxon>Burkholderiales</taxon>
        <taxon>Oxalobacteraceae</taxon>
        <taxon>Janthinobacterium</taxon>
    </lineage>
</organism>
<keyword evidence="4" id="KW-1185">Reference proteome</keyword>
<evidence type="ECO:0000256" key="1">
    <source>
        <dbReference type="SAM" id="SignalP"/>
    </source>
</evidence>
<dbReference type="EMBL" id="JAQQXR010000014">
    <property type="protein sequence ID" value="MDC8760522.1"/>
    <property type="molecule type" value="Genomic_DNA"/>
</dbReference>
<feature type="chain" id="PRO_5047098363" evidence="1">
    <location>
        <begin position="24"/>
        <end position="214"/>
    </location>
</feature>
<dbReference type="RefSeq" id="WP_273674357.1">
    <property type="nucleotide sequence ID" value="NZ_JAQQXR010000014.1"/>
</dbReference>
<name>A0ABT5K682_9BURK</name>
<proteinExistence type="predicted"/>
<protein>
    <submittedName>
        <fullName evidence="3">PEP-CTERM sorting domain-containing protein</fullName>
    </submittedName>
</protein>
<evidence type="ECO:0000313" key="4">
    <source>
        <dbReference type="Proteomes" id="UP001221208"/>
    </source>
</evidence>
<dbReference type="NCBIfam" id="TIGR02595">
    <property type="entry name" value="PEP_CTERM"/>
    <property type="match status" value="1"/>
</dbReference>
<feature type="domain" description="Ice-binding protein C-terminal" evidence="2">
    <location>
        <begin position="188"/>
        <end position="212"/>
    </location>
</feature>
<feature type="signal peptide" evidence="1">
    <location>
        <begin position="1"/>
        <end position="23"/>
    </location>
</feature>
<comment type="caution">
    <text evidence="3">The sequence shown here is derived from an EMBL/GenBank/DDBJ whole genome shotgun (WGS) entry which is preliminary data.</text>
</comment>
<dbReference type="Pfam" id="PF07589">
    <property type="entry name" value="PEP-CTERM"/>
    <property type="match status" value="1"/>
</dbReference>
<evidence type="ECO:0000313" key="3">
    <source>
        <dbReference type="EMBL" id="MDC8760522.1"/>
    </source>
</evidence>
<reference evidence="3 4" key="1">
    <citation type="submission" date="2022-10" db="EMBL/GenBank/DDBJ databases">
        <title>Janthinobacterium sp. hw3 Genome sequencing.</title>
        <authorList>
            <person name="Park S."/>
        </authorList>
    </citation>
    <scope>NUCLEOTIDE SEQUENCE [LARGE SCALE GENOMIC DNA]</scope>
    <source>
        <strain evidence="4">hw3</strain>
    </source>
</reference>
<dbReference type="Proteomes" id="UP001221208">
    <property type="component" value="Unassembled WGS sequence"/>
</dbReference>
<sequence>MSSLPMKSLTLAVLLLATSAAQADILIYTDQGAYLAAVGNTGVDNYDDLPINLIDAPLRRQAGAYSYEAQIAFKSRYLYGAGEGSDHWLAGNNRHDNITLTGFSEGVRGVGGFFFGSNVFGNYTDSEAIELSAVDVLGNVVTYKLTLPTTGSFLGFVSTDAFKQVSFKAETQTGVWGTVNDLHLSVSAVPEPGTYGMLLGGLGVLGFLARRRKA</sequence>
<gene>
    <name evidence="3" type="ORF">OIK44_23315</name>
</gene>
<accession>A0ABT5K682</accession>
<dbReference type="InterPro" id="IPR013424">
    <property type="entry name" value="Ice-binding_C"/>
</dbReference>
<evidence type="ECO:0000259" key="2">
    <source>
        <dbReference type="Pfam" id="PF07589"/>
    </source>
</evidence>
<keyword evidence="1" id="KW-0732">Signal</keyword>